<keyword evidence="3" id="KW-1185">Reference proteome</keyword>
<evidence type="ECO:0000313" key="3">
    <source>
        <dbReference type="Proteomes" id="UP000295210"/>
    </source>
</evidence>
<dbReference type="Proteomes" id="UP000295210">
    <property type="component" value="Unassembled WGS sequence"/>
</dbReference>
<dbReference type="EMBL" id="SMGK01000001">
    <property type="protein sequence ID" value="TCK75942.1"/>
    <property type="molecule type" value="Genomic_DNA"/>
</dbReference>
<dbReference type="Pfam" id="PF14063">
    <property type="entry name" value="DUF4254"/>
    <property type="match status" value="1"/>
</dbReference>
<accession>A0A4R1LC34</accession>
<dbReference type="InterPro" id="IPR025350">
    <property type="entry name" value="DUF4254"/>
</dbReference>
<dbReference type="AlphaFoldDB" id="A0A4R1LC34"/>
<gene>
    <name evidence="2" type="ORF">C7378_0945</name>
</gene>
<organism evidence="2 3">
    <name type="scientific">Acidipila rosea</name>
    <dbReference type="NCBI Taxonomy" id="768535"/>
    <lineage>
        <taxon>Bacteria</taxon>
        <taxon>Pseudomonadati</taxon>
        <taxon>Acidobacteriota</taxon>
        <taxon>Terriglobia</taxon>
        <taxon>Terriglobales</taxon>
        <taxon>Acidobacteriaceae</taxon>
        <taxon>Acidipila</taxon>
    </lineage>
</organism>
<evidence type="ECO:0000313" key="2">
    <source>
        <dbReference type="EMBL" id="TCK75942.1"/>
    </source>
</evidence>
<sequence>MIELSANELIVMHDRLTAEWHRVLPPGELPAHDFSAAAAAQHLANFELWHTEDRARAPLATDGEIAAVKRSIDRINQRRNDLTERCDELLLQDLASRRLPEPEATLHSESPGLMIDRLSILALKIYHTAEQMSRPDAPPGHAERNRERQRVLVEQRSDLAACLDELWRQVLAGERRFKVYRQLKMYNDPQLNPAIYRKS</sequence>
<dbReference type="OrthoDB" id="9805817at2"/>
<reference evidence="2 3" key="1">
    <citation type="submission" date="2019-03" db="EMBL/GenBank/DDBJ databases">
        <title>Genomic Encyclopedia of Type Strains, Phase IV (KMG-IV): sequencing the most valuable type-strain genomes for metagenomic binning, comparative biology and taxonomic classification.</title>
        <authorList>
            <person name="Goeker M."/>
        </authorList>
    </citation>
    <scope>NUCLEOTIDE SEQUENCE [LARGE SCALE GENOMIC DNA]</scope>
    <source>
        <strain evidence="2 3">DSM 103428</strain>
    </source>
</reference>
<comment type="caution">
    <text evidence="2">The sequence shown here is derived from an EMBL/GenBank/DDBJ whole genome shotgun (WGS) entry which is preliminary data.</text>
</comment>
<feature type="coiled-coil region" evidence="1">
    <location>
        <begin position="65"/>
        <end position="92"/>
    </location>
</feature>
<protein>
    <submittedName>
        <fullName evidence="2">Uncharacterized protein DUF4254</fullName>
    </submittedName>
</protein>
<proteinExistence type="predicted"/>
<keyword evidence="1" id="KW-0175">Coiled coil</keyword>
<name>A0A4R1LC34_9BACT</name>
<evidence type="ECO:0000256" key="1">
    <source>
        <dbReference type="SAM" id="Coils"/>
    </source>
</evidence>
<dbReference type="RefSeq" id="WP_131992332.1">
    <property type="nucleotide sequence ID" value="NZ_SMGK01000001.1"/>
</dbReference>